<dbReference type="Proteomes" id="UP001270362">
    <property type="component" value="Unassembled WGS sequence"/>
</dbReference>
<reference evidence="1" key="1">
    <citation type="journal article" date="2023" name="Mol. Phylogenet. Evol.">
        <title>Genome-scale phylogeny and comparative genomics of the fungal order Sordariales.</title>
        <authorList>
            <person name="Hensen N."/>
            <person name="Bonometti L."/>
            <person name="Westerberg I."/>
            <person name="Brannstrom I.O."/>
            <person name="Guillou S."/>
            <person name="Cros-Aarteil S."/>
            <person name="Calhoun S."/>
            <person name="Haridas S."/>
            <person name="Kuo A."/>
            <person name="Mondo S."/>
            <person name="Pangilinan J."/>
            <person name="Riley R."/>
            <person name="LaButti K."/>
            <person name="Andreopoulos B."/>
            <person name="Lipzen A."/>
            <person name="Chen C."/>
            <person name="Yan M."/>
            <person name="Daum C."/>
            <person name="Ng V."/>
            <person name="Clum A."/>
            <person name="Steindorff A."/>
            <person name="Ohm R.A."/>
            <person name="Martin F."/>
            <person name="Silar P."/>
            <person name="Natvig D.O."/>
            <person name="Lalanne C."/>
            <person name="Gautier V."/>
            <person name="Ament-Velasquez S.L."/>
            <person name="Kruys A."/>
            <person name="Hutchinson M.I."/>
            <person name="Powell A.J."/>
            <person name="Barry K."/>
            <person name="Miller A.N."/>
            <person name="Grigoriev I.V."/>
            <person name="Debuchy R."/>
            <person name="Gladieux P."/>
            <person name="Hiltunen Thoren M."/>
            <person name="Johannesson H."/>
        </authorList>
    </citation>
    <scope>NUCLEOTIDE SEQUENCE</scope>
    <source>
        <strain evidence="1">CBS 314.62</strain>
    </source>
</reference>
<evidence type="ECO:0000313" key="2">
    <source>
        <dbReference type="Proteomes" id="UP001270362"/>
    </source>
</evidence>
<name>A0AAE1CA57_9PEZI</name>
<evidence type="ECO:0000313" key="1">
    <source>
        <dbReference type="EMBL" id="KAK3685279.1"/>
    </source>
</evidence>
<dbReference type="EMBL" id="JAULSO010000003">
    <property type="protein sequence ID" value="KAK3685279.1"/>
    <property type="molecule type" value="Genomic_DNA"/>
</dbReference>
<sequence>MTSTHQWNNVHTHAKRLIVQLGRLRERQSPRPIIWVGSEIGGLIIAATGFDSSGTSFSVSSNMTSIHEETLGVLFLGTPHRRNNQHTLGQLVVELGRQAWPSIPERGLSQGFRVVCFYSSRSPPGFPADSEVFMYYNTPGHIHGVVVAVEMPEFAPLLHTARNITSRDNPMN</sequence>
<gene>
    <name evidence="1" type="ORF">B0T22DRAFT_442462</name>
</gene>
<protein>
    <submittedName>
        <fullName evidence="1">Uncharacterized protein</fullName>
    </submittedName>
</protein>
<dbReference type="AlphaFoldDB" id="A0AAE1CA57"/>
<proteinExistence type="predicted"/>
<reference evidence="1" key="2">
    <citation type="submission" date="2023-06" db="EMBL/GenBank/DDBJ databases">
        <authorList>
            <consortium name="Lawrence Berkeley National Laboratory"/>
            <person name="Haridas S."/>
            <person name="Hensen N."/>
            <person name="Bonometti L."/>
            <person name="Westerberg I."/>
            <person name="Brannstrom I.O."/>
            <person name="Guillou S."/>
            <person name="Cros-Aarteil S."/>
            <person name="Calhoun S."/>
            <person name="Kuo A."/>
            <person name="Mondo S."/>
            <person name="Pangilinan J."/>
            <person name="Riley R."/>
            <person name="Labutti K."/>
            <person name="Andreopoulos B."/>
            <person name="Lipzen A."/>
            <person name="Chen C."/>
            <person name="Yanf M."/>
            <person name="Daum C."/>
            <person name="Ng V."/>
            <person name="Clum A."/>
            <person name="Steindorff A."/>
            <person name="Ohm R."/>
            <person name="Martin F."/>
            <person name="Silar P."/>
            <person name="Natvig D."/>
            <person name="Lalanne C."/>
            <person name="Gautier V."/>
            <person name="Ament-Velasquez S.L."/>
            <person name="Kruys A."/>
            <person name="Hutchinson M.I."/>
            <person name="Powell A.J."/>
            <person name="Barry K."/>
            <person name="Miller A.N."/>
            <person name="Grigoriev I.V."/>
            <person name="Debuchy R."/>
            <person name="Gladieux P."/>
            <person name="Thoren M.H."/>
            <person name="Johannesson H."/>
        </authorList>
    </citation>
    <scope>NUCLEOTIDE SEQUENCE</scope>
    <source>
        <strain evidence="1">CBS 314.62</strain>
    </source>
</reference>
<keyword evidence="2" id="KW-1185">Reference proteome</keyword>
<comment type="caution">
    <text evidence="1">The sequence shown here is derived from an EMBL/GenBank/DDBJ whole genome shotgun (WGS) entry which is preliminary data.</text>
</comment>
<organism evidence="1 2">
    <name type="scientific">Podospora appendiculata</name>
    <dbReference type="NCBI Taxonomy" id="314037"/>
    <lineage>
        <taxon>Eukaryota</taxon>
        <taxon>Fungi</taxon>
        <taxon>Dikarya</taxon>
        <taxon>Ascomycota</taxon>
        <taxon>Pezizomycotina</taxon>
        <taxon>Sordariomycetes</taxon>
        <taxon>Sordariomycetidae</taxon>
        <taxon>Sordariales</taxon>
        <taxon>Podosporaceae</taxon>
        <taxon>Podospora</taxon>
    </lineage>
</organism>
<accession>A0AAE1CA57</accession>